<name>A0ABS5PI93_9FLAO</name>
<proteinExistence type="predicted"/>
<organism evidence="2 3">
    <name type="scientific">Flavobacterium psychroterrae</name>
    <dbReference type="NCBI Taxonomy" id="2133767"/>
    <lineage>
        <taxon>Bacteria</taxon>
        <taxon>Pseudomonadati</taxon>
        <taxon>Bacteroidota</taxon>
        <taxon>Flavobacteriia</taxon>
        <taxon>Flavobacteriales</taxon>
        <taxon>Flavobacteriaceae</taxon>
        <taxon>Flavobacterium</taxon>
    </lineage>
</organism>
<dbReference type="Proteomes" id="UP000722625">
    <property type="component" value="Unassembled WGS sequence"/>
</dbReference>
<protein>
    <recommendedName>
        <fullName evidence="4">DUF4230 domain-containing protein</fullName>
    </recommendedName>
</protein>
<reference evidence="2 3" key="1">
    <citation type="journal article" date="2018" name="Int. J. Syst. Evol. Microbiol.">
        <title>Flavobacterium chryseum sp. nov. and Flavobacterium psychroterrae sp. nov., novel environmental bacteria isolated from Antarctica.</title>
        <authorList>
            <person name="Kralova S."/>
            <person name="Svec P."/>
            <person name="Busse H.J."/>
            <person name="Stankova E."/>
            <person name="Vaczi P."/>
            <person name="Sedlacek I."/>
        </authorList>
    </citation>
    <scope>NUCLEOTIDE SEQUENCE [LARGE SCALE GENOMIC DNA]</scope>
    <source>
        <strain evidence="2 3">CCM 8827</strain>
    </source>
</reference>
<dbReference type="RefSeq" id="WP_213307779.1">
    <property type="nucleotide sequence ID" value="NZ_JAGYVZ010000042.1"/>
</dbReference>
<gene>
    <name evidence="2" type="ORF">KHA90_23790</name>
</gene>
<sequence>MKKKIYISIIVIVLLFSTYVYWQNRYIELHPVISKRYDRQIVLFQNDYYRFAKPNEISPSYYKNIKWILDDSSVDYIQENGVIYVRNKFLNDMEMVWNYTNRATSTKYFELKKEMDSINLINKKERVDSRREKIESILKTIKIDSIKFYGDYENKKN</sequence>
<evidence type="ECO:0000313" key="3">
    <source>
        <dbReference type="Proteomes" id="UP000722625"/>
    </source>
</evidence>
<accession>A0ABS5PI93</accession>
<feature type="transmembrane region" description="Helical" evidence="1">
    <location>
        <begin position="5"/>
        <end position="22"/>
    </location>
</feature>
<keyword evidence="1" id="KW-0472">Membrane</keyword>
<evidence type="ECO:0008006" key="4">
    <source>
        <dbReference type="Google" id="ProtNLM"/>
    </source>
</evidence>
<keyword evidence="1" id="KW-0812">Transmembrane</keyword>
<comment type="caution">
    <text evidence="2">The sequence shown here is derived from an EMBL/GenBank/DDBJ whole genome shotgun (WGS) entry which is preliminary data.</text>
</comment>
<keyword evidence="1" id="KW-1133">Transmembrane helix</keyword>
<evidence type="ECO:0000256" key="1">
    <source>
        <dbReference type="SAM" id="Phobius"/>
    </source>
</evidence>
<evidence type="ECO:0000313" key="2">
    <source>
        <dbReference type="EMBL" id="MBS7234033.1"/>
    </source>
</evidence>
<keyword evidence="3" id="KW-1185">Reference proteome</keyword>
<dbReference type="EMBL" id="JAGYVZ010000042">
    <property type="protein sequence ID" value="MBS7234033.1"/>
    <property type="molecule type" value="Genomic_DNA"/>
</dbReference>